<proteinExistence type="inferred from homology"/>
<reference evidence="22 23" key="1">
    <citation type="submission" date="2019-10" db="EMBL/GenBank/DDBJ databases">
        <authorList>
            <person name="Palmer J.M."/>
        </authorList>
    </citation>
    <scope>NUCLEOTIDE SEQUENCE [LARGE SCALE GENOMIC DNA]</scope>
    <source>
        <strain evidence="22 23">TWF730</strain>
    </source>
</reference>
<dbReference type="SUPFAM" id="SSF57850">
    <property type="entry name" value="RING/U-box"/>
    <property type="match status" value="1"/>
</dbReference>
<evidence type="ECO:0000256" key="11">
    <source>
        <dbReference type="ARBA" id="ARBA00022786"/>
    </source>
</evidence>
<dbReference type="PROSITE" id="PS00518">
    <property type="entry name" value="ZF_RING_1"/>
    <property type="match status" value="1"/>
</dbReference>
<comment type="pathway">
    <text evidence="3">Protein modification; protein ubiquitination.</text>
</comment>
<comment type="caution">
    <text evidence="22">The sequence shown here is derived from an EMBL/GenBank/DDBJ whole genome shotgun (WGS) entry which is preliminary data.</text>
</comment>
<organism evidence="22 23">
    <name type="scientific">Orbilia blumenaviensis</name>
    <dbReference type="NCBI Taxonomy" id="1796055"/>
    <lineage>
        <taxon>Eukaryota</taxon>
        <taxon>Fungi</taxon>
        <taxon>Dikarya</taxon>
        <taxon>Ascomycota</taxon>
        <taxon>Pezizomycotina</taxon>
        <taxon>Orbiliomycetes</taxon>
        <taxon>Orbiliales</taxon>
        <taxon>Orbiliaceae</taxon>
        <taxon>Orbilia</taxon>
    </lineage>
</organism>
<dbReference type="GO" id="GO:0006301">
    <property type="term" value="P:DNA damage tolerance"/>
    <property type="evidence" value="ECO:0007669"/>
    <property type="project" value="InterPro"/>
</dbReference>
<evidence type="ECO:0000256" key="1">
    <source>
        <dbReference type="ARBA" id="ARBA00000900"/>
    </source>
</evidence>
<dbReference type="PANTHER" id="PTHR14134:SF2">
    <property type="entry name" value="E3 UBIQUITIN-PROTEIN LIGASE RAD18"/>
    <property type="match status" value="1"/>
</dbReference>
<evidence type="ECO:0000256" key="3">
    <source>
        <dbReference type="ARBA" id="ARBA00004906"/>
    </source>
</evidence>
<keyword evidence="14" id="KW-0234">DNA repair</keyword>
<keyword evidence="10 19" id="KW-0863">Zinc-finger</keyword>
<feature type="compositionally biased region" description="Basic and acidic residues" evidence="20">
    <location>
        <begin position="101"/>
        <end position="118"/>
    </location>
</feature>
<evidence type="ECO:0000256" key="8">
    <source>
        <dbReference type="ARBA" id="ARBA00022723"/>
    </source>
</evidence>
<dbReference type="GO" id="GO:0005634">
    <property type="term" value="C:nucleus"/>
    <property type="evidence" value="ECO:0007669"/>
    <property type="project" value="UniProtKB-SubCell"/>
</dbReference>
<feature type="region of interest" description="Disordered" evidence="20">
    <location>
        <begin position="286"/>
        <end position="333"/>
    </location>
</feature>
<keyword evidence="9" id="KW-0227">DNA damage</keyword>
<protein>
    <recommendedName>
        <fullName evidence="6">Postreplication repair E3 ubiquitin-protein ligase RAD18</fullName>
        <ecNumber evidence="5">2.3.2.27</ecNumber>
    </recommendedName>
    <alternativeName>
        <fullName evidence="17">Postreplication repair E3 ubiquitin-protein ligase rad18</fullName>
    </alternativeName>
    <alternativeName>
        <fullName evidence="16 18">RING-type E3 ubiquitin transferase RAD18</fullName>
    </alternativeName>
</protein>
<keyword evidence="7" id="KW-0808">Transferase</keyword>
<evidence type="ECO:0000256" key="2">
    <source>
        <dbReference type="ARBA" id="ARBA00004123"/>
    </source>
</evidence>
<evidence type="ECO:0000256" key="4">
    <source>
        <dbReference type="ARBA" id="ARBA00009506"/>
    </source>
</evidence>
<comment type="subcellular location">
    <subcellularLocation>
        <location evidence="2">Nucleus</location>
    </subcellularLocation>
</comment>
<dbReference type="GO" id="GO:0008270">
    <property type="term" value="F:zinc ion binding"/>
    <property type="evidence" value="ECO:0007669"/>
    <property type="project" value="UniProtKB-KW"/>
</dbReference>
<dbReference type="GO" id="GO:0006513">
    <property type="term" value="P:protein monoubiquitination"/>
    <property type="evidence" value="ECO:0007669"/>
    <property type="project" value="InterPro"/>
</dbReference>
<evidence type="ECO:0000256" key="13">
    <source>
        <dbReference type="ARBA" id="ARBA00023125"/>
    </source>
</evidence>
<keyword evidence="11" id="KW-0833">Ubl conjugation pathway</keyword>
<evidence type="ECO:0000256" key="17">
    <source>
        <dbReference type="ARBA" id="ARBA00074353"/>
    </source>
</evidence>
<accession>A0AAV9VUB7</accession>
<dbReference type="InterPro" id="IPR013083">
    <property type="entry name" value="Znf_RING/FYVE/PHD"/>
</dbReference>
<evidence type="ECO:0000256" key="19">
    <source>
        <dbReference type="PROSITE-ProRule" id="PRU00175"/>
    </source>
</evidence>
<evidence type="ECO:0000256" key="7">
    <source>
        <dbReference type="ARBA" id="ARBA00022679"/>
    </source>
</evidence>
<dbReference type="InterPro" id="IPR039577">
    <property type="entry name" value="Rad18"/>
</dbReference>
<sequence>MDIDIPDPTDWLQTPIPGLQALESSLRCQVCKELFTAPKVTSCGHTFCSLCIRRYLSTSSKCPTCMKPDEEPRLRDNILVSELVGSFNTIRKQLLDTLRAKEKEKEEEEEARRRRKAEEEEEEEKERVTSIQPRAEKRRPYDDDDDDDIMEDAEPIYRKGKRPRQDTTIAPRYPQETGPPTRRSTRTSSQRTNSRILSSQTVVILDSDDEFLPEEDEISDNDDFRSNNNHNNNNNNNNNGSRAKRKAISRGVPETPTKNSDMVACPICTRLKDKSKVEAHVNRCLEGKRSPSPTPIKATNGPGTPLKRQPVSFANIPKPQQRAPYTDEEKKELRLPKGNASLTKEADIRKKLREFGIKYDAKGKESKQVLWARLQEWTNMWNANLDSATPKSKETLRRELEAYERHQSTQKPSVVQDKGFERDAWSKGHRSEFEALVAAARKSAAARKKENGVVEAGPKDQQLLDSMAGVQAELNGIDSPEVVEA</sequence>
<evidence type="ECO:0000256" key="9">
    <source>
        <dbReference type="ARBA" id="ARBA00022763"/>
    </source>
</evidence>
<evidence type="ECO:0000259" key="21">
    <source>
        <dbReference type="PROSITE" id="PS50089"/>
    </source>
</evidence>
<feature type="region of interest" description="Disordered" evidence="20">
    <location>
        <begin position="214"/>
        <end position="257"/>
    </location>
</feature>
<evidence type="ECO:0000313" key="23">
    <source>
        <dbReference type="Proteomes" id="UP001373714"/>
    </source>
</evidence>
<evidence type="ECO:0000256" key="20">
    <source>
        <dbReference type="SAM" id="MobiDB-lite"/>
    </source>
</evidence>
<dbReference type="FunFam" id="3.30.40.10:FF:000172">
    <property type="entry name" value="E3 ubiquitin-protein ligase RAD18"/>
    <property type="match status" value="1"/>
</dbReference>
<feature type="compositionally biased region" description="Acidic residues" evidence="20">
    <location>
        <begin position="142"/>
        <end position="154"/>
    </location>
</feature>
<dbReference type="GO" id="GO:0061630">
    <property type="term" value="F:ubiquitin protein ligase activity"/>
    <property type="evidence" value="ECO:0007669"/>
    <property type="project" value="UniProtKB-EC"/>
</dbReference>
<keyword evidence="15" id="KW-0539">Nucleus</keyword>
<keyword evidence="12" id="KW-0862">Zinc</keyword>
<evidence type="ECO:0000256" key="12">
    <source>
        <dbReference type="ARBA" id="ARBA00022833"/>
    </source>
</evidence>
<evidence type="ECO:0000256" key="18">
    <source>
        <dbReference type="ARBA" id="ARBA00082369"/>
    </source>
</evidence>
<dbReference type="InterPro" id="IPR001841">
    <property type="entry name" value="Znf_RING"/>
</dbReference>
<dbReference type="GO" id="GO:0006281">
    <property type="term" value="P:DNA repair"/>
    <property type="evidence" value="ECO:0007669"/>
    <property type="project" value="UniProtKB-KW"/>
</dbReference>
<feature type="compositionally biased region" description="Low complexity" evidence="20">
    <location>
        <begin position="227"/>
        <end position="239"/>
    </location>
</feature>
<dbReference type="PANTHER" id="PTHR14134">
    <property type="entry name" value="E3 UBIQUITIN-PROTEIN LIGASE RAD18"/>
    <property type="match status" value="1"/>
</dbReference>
<evidence type="ECO:0000313" key="22">
    <source>
        <dbReference type="EMBL" id="KAK6363524.1"/>
    </source>
</evidence>
<dbReference type="AlphaFoldDB" id="A0AAV9VUB7"/>
<evidence type="ECO:0000256" key="15">
    <source>
        <dbReference type="ARBA" id="ARBA00023242"/>
    </source>
</evidence>
<gene>
    <name evidence="22" type="primary">RAD18</name>
    <name evidence="22" type="ORF">TWF730_000956</name>
</gene>
<keyword evidence="8" id="KW-0479">Metal-binding</keyword>
<keyword evidence="13" id="KW-0238">DNA-binding</keyword>
<dbReference type="PROSITE" id="PS50089">
    <property type="entry name" value="ZF_RING_2"/>
    <property type="match status" value="1"/>
</dbReference>
<evidence type="ECO:0000256" key="14">
    <source>
        <dbReference type="ARBA" id="ARBA00023204"/>
    </source>
</evidence>
<name>A0AAV9VUB7_9PEZI</name>
<dbReference type="Gene3D" id="3.30.40.10">
    <property type="entry name" value="Zinc/RING finger domain, C3HC4 (zinc finger)"/>
    <property type="match status" value="1"/>
</dbReference>
<comment type="similarity">
    <text evidence="4">Belongs to the RAD18 family.</text>
</comment>
<dbReference type="Pfam" id="PF13923">
    <property type="entry name" value="zf-C3HC4_2"/>
    <property type="match status" value="1"/>
</dbReference>
<feature type="region of interest" description="Disordered" evidence="20">
    <location>
        <begin position="101"/>
        <end position="201"/>
    </location>
</feature>
<evidence type="ECO:0000256" key="16">
    <source>
        <dbReference type="ARBA" id="ARBA00031783"/>
    </source>
</evidence>
<evidence type="ECO:0000256" key="10">
    <source>
        <dbReference type="ARBA" id="ARBA00022771"/>
    </source>
</evidence>
<evidence type="ECO:0000256" key="6">
    <source>
        <dbReference type="ARBA" id="ARBA00015551"/>
    </source>
</evidence>
<dbReference type="InterPro" id="IPR017907">
    <property type="entry name" value="Znf_RING_CS"/>
</dbReference>
<comment type="catalytic activity">
    <reaction evidence="1">
        <text>S-ubiquitinyl-[E2 ubiquitin-conjugating enzyme]-L-cysteine + [acceptor protein]-L-lysine = [E2 ubiquitin-conjugating enzyme]-L-cysteine + N(6)-ubiquitinyl-[acceptor protein]-L-lysine.</text>
        <dbReference type="EC" id="2.3.2.27"/>
    </reaction>
</comment>
<dbReference type="EC" id="2.3.2.27" evidence="5"/>
<dbReference type="GO" id="GO:0003697">
    <property type="term" value="F:single-stranded DNA binding"/>
    <property type="evidence" value="ECO:0007669"/>
    <property type="project" value="InterPro"/>
</dbReference>
<feature type="domain" description="RING-type" evidence="21">
    <location>
        <begin position="28"/>
        <end position="65"/>
    </location>
</feature>
<evidence type="ECO:0000256" key="5">
    <source>
        <dbReference type="ARBA" id="ARBA00012483"/>
    </source>
</evidence>
<dbReference type="GO" id="GO:0097505">
    <property type="term" value="C:Rad6-Rad18 complex"/>
    <property type="evidence" value="ECO:0007669"/>
    <property type="project" value="TreeGrafter"/>
</dbReference>
<dbReference type="SMART" id="SM00184">
    <property type="entry name" value="RING"/>
    <property type="match status" value="1"/>
</dbReference>
<dbReference type="EMBL" id="JAVHNS010000001">
    <property type="protein sequence ID" value="KAK6363524.1"/>
    <property type="molecule type" value="Genomic_DNA"/>
</dbReference>
<keyword evidence="23" id="KW-1185">Reference proteome</keyword>
<feature type="compositionally biased region" description="Low complexity" evidence="20">
    <location>
        <begin position="186"/>
        <end position="195"/>
    </location>
</feature>
<dbReference type="Proteomes" id="UP001373714">
    <property type="component" value="Unassembled WGS sequence"/>
</dbReference>